<dbReference type="Gene3D" id="1.25.40.10">
    <property type="entry name" value="Tetratricopeptide repeat domain"/>
    <property type="match status" value="4"/>
</dbReference>
<dbReference type="PANTHER" id="PTHR44943">
    <property type="entry name" value="CELLULOSE SYNTHASE OPERON PROTEIN C"/>
    <property type="match status" value="1"/>
</dbReference>
<name>A0A7K1YCI7_9SPHI</name>
<keyword evidence="2 4" id="KW-0802">TPR repeat</keyword>
<dbReference type="Pfam" id="PF13424">
    <property type="entry name" value="TPR_12"/>
    <property type="match status" value="1"/>
</dbReference>
<sequence>MSVKIWQETVTIPTYPVGAPEKNPMFFEKRVYQGSSGVVYPNPVIEKVEDTKVDKDYLGLFLENKYLKILILPEIGGRVQMAYDKIANRHFIYYNQVIKPALVGLCGPWISGGIEFNWPQHHRPSTFEPVDFKLEENADGSKTILISEVEKMFHTKGMAAFTLYPDKAYLEIKGKLYNRTNIPQTFLWWANPAVSVDEHYQSVFPPDVHAVFDHGKRDVSSFPIATGTYYKIDYSPGTDISRYQNIPVPTSYMAVDSKYNFIGGYEHDTKAGLLHVADHHVSPGKKQWTWGNGDFGFAWDRNLTDEDGPYIELMTGMYTDNQPDFSWLMPFEEKSFAEYFLPYRELGLVKNASKDLLLNLERRGDKIILKIQATSDLEVSIALRHGSEVLFEEQAKLNPESIFSKEFSFPLEETKDLLAVTINNLSGFPLLEFKEKEPTETEIPEPAKPALRPELVENNEQLFLTGQHLEQYRHATYSPVPYYEEALRRDPQDIRVNNALGLWLLRRGQFEKSEKYFRTAIKTATSRNPNPYDSEAYYNLGLSLKCQGKLAEAHDQFHKAAWSAAWQDSAYFYVTQYDILQKDYAAALEHIDWSLDRNARNGKAWMLKVHILRKLNRINEALETANQGLKRDEFNLSVLFELSRCHRDCDSPEASEYLLNELKALSRSNANTLVDFAIEYINIGLYSNAIELMECASVSELSTPLIQYYLAYCWFHSGCPEKCSEILKVAEKADPSFCFPNRLEDIGVLQFVIAQNPGDYKALYYLGNLWYDKRQYPEALEAWNKSAGLNNSFATVLRNLAIAAFNKEADAAKSLEYFERAYNSDQNDARVLMELDQLYKKLNRSPAERLTKLKDVKGVAWTRDDIYLEMIALENFLGNYQAALTMIQNRTFHPWEGGEGKVSGQYVFSLVELAKIDIKNKQYHDAIQKLEQAQQYPHNLGEGKIAGAQENDIFYWSGAAFFSLKESGKAIEYWEKASKGSANFGAAIFYNDQQPDKIFYQGLAFRQLKQEDKARGIFESMINHGKNHQSDEIEIDYFAVSLPDLLIFEDDLNKRNFIHCQYLCGLGYLGLEDFDYAASFFNSALKLDAMHFGARTHLALIEVFNDAKKLHS</sequence>
<accession>A0A7K1YCI7</accession>
<dbReference type="Pfam" id="PF17128">
    <property type="entry name" value="DUF5107"/>
    <property type="match status" value="1"/>
</dbReference>
<dbReference type="Proteomes" id="UP000466586">
    <property type="component" value="Unassembled WGS sequence"/>
</dbReference>
<feature type="repeat" description="TPR" evidence="4">
    <location>
        <begin position="760"/>
        <end position="793"/>
    </location>
</feature>
<dbReference type="Pfam" id="PF13181">
    <property type="entry name" value="TPR_8"/>
    <property type="match status" value="1"/>
</dbReference>
<evidence type="ECO:0000259" key="5">
    <source>
        <dbReference type="Pfam" id="PF17128"/>
    </source>
</evidence>
<evidence type="ECO:0000256" key="4">
    <source>
        <dbReference type="PROSITE-ProRule" id="PRU00339"/>
    </source>
</evidence>
<dbReference type="PROSITE" id="PS50005">
    <property type="entry name" value="TPR"/>
    <property type="match status" value="1"/>
</dbReference>
<keyword evidence="3" id="KW-0793">Thylakoid</keyword>
<dbReference type="SMART" id="SM00028">
    <property type="entry name" value="TPR"/>
    <property type="match status" value="10"/>
</dbReference>
<dbReference type="AlphaFoldDB" id="A0A7K1YCI7"/>
<dbReference type="InterPro" id="IPR033396">
    <property type="entry name" value="DUF5107"/>
</dbReference>
<proteinExistence type="predicted"/>
<evidence type="ECO:0000256" key="2">
    <source>
        <dbReference type="ARBA" id="ARBA00022803"/>
    </source>
</evidence>
<feature type="domain" description="DUF5107" evidence="5">
    <location>
        <begin position="39"/>
        <end position="339"/>
    </location>
</feature>
<dbReference type="InterPro" id="IPR011990">
    <property type="entry name" value="TPR-like_helical_dom_sf"/>
</dbReference>
<dbReference type="InterPro" id="IPR051685">
    <property type="entry name" value="Ycf3/AcsC/BcsC/TPR_MFPF"/>
</dbReference>
<comment type="caution">
    <text evidence="6">The sequence shown here is derived from an EMBL/GenBank/DDBJ whole genome shotgun (WGS) entry which is preliminary data.</text>
</comment>
<dbReference type="InterPro" id="IPR019734">
    <property type="entry name" value="TPR_rpt"/>
</dbReference>
<dbReference type="PANTHER" id="PTHR44943:SF9">
    <property type="entry name" value="TPR-REPEAT-CONTAINING PROTEIN"/>
    <property type="match status" value="1"/>
</dbReference>
<gene>
    <name evidence="6" type="ORF">GS399_15065</name>
</gene>
<dbReference type="RefSeq" id="WP_160845474.1">
    <property type="nucleotide sequence ID" value="NZ_WVHT01000007.1"/>
</dbReference>
<organism evidence="6 7">
    <name type="scientific">Hufsiella arboris</name>
    <dbReference type="NCBI Taxonomy" id="2695275"/>
    <lineage>
        <taxon>Bacteria</taxon>
        <taxon>Pseudomonadati</taxon>
        <taxon>Bacteroidota</taxon>
        <taxon>Sphingobacteriia</taxon>
        <taxon>Sphingobacteriales</taxon>
        <taxon>Sphingobacteriaceae</taxon>
        <taxon>Hufsiella</taxon>
    </lineage>
</organism>
<evidence type="ECO:0000313" key="7">
    <source>
        <dbReference type="Proteomes" id="UP000466586"/>
    </source>
</evidence>
<reference evidence="6 7" key="1">
    <citation type="submission" date="2019-11" db="EMBL/GenBank/DDBJ databases">
        <title>Pedobacter sp. HMF7647 Genome sequencing and assembly.</title>
        <authorList>
            <person name="Kang H."/>
            <person name="Kim H."/>
            <person name="Joh K."/>
        </authorList>
    </citation>
    <scope>NUCLEOTIDE SEQUENCE [LARGE SCALE GENOMIC DNA]</scope>
    <source>
        <strain evidence="6 7">HMF7647</strain>
    </source>
</reference>
<evidence type="ECO:0000256" key="1">
    <source>
        <dbReference type="ARBA" id="ARBA00022737"/>
    </source>
</evidence>
<keyword evidence="7" id="KW-1185">Reference proteome</keyword>
<dbReference type="Pfam" id="PF13432">
    <property type="entry name" value="TPR_16"/>
    <property type="match status" value="1"/>
</dbReference>
<dbReference type="SUPFAM" id="SSF48452">
    <property type="entry name" value="TPR-like"/>
    <property type="match status" value="3"/>
</dbReference>
<protein>
    <submittedName>
        <fullName evidence="6">DUF5107 domain-containing protein</fullName>
    </submittedName>
</protein>
<evidence type="ECO:0000256" key="3">
    <source>
        <dbReference type="ARBA" id="ARBA00023078"/>
    </source>
</evidence>
<keyword evidence="1" id="KW-0677">Repeat</keyword>
<evidence type="ECO:0000313" key="6">
    <source>
        <dbReference type="EMBL" id="MXV52297.1"/>
    </source>
</evidence>
<dbReference type="EMBL" id="WVHT01000007">
    <property type="protein sequence ID" value="MXV52297.1"/>
    <property type="molecule type" value="Genomic_DNA"/>
</dbReference>